<dbReference type="STRING" id="298654.FraEuI1c_6148"/>
<protein>
    <submittedName>
        <fullName evidence="4">GCN5-related N-acetyltransferase</fullName>
    </submittedName>
</protein>
<accession>E3J227</accession>
<dbReference type="PANTHER" id="PTHR43877:SF2">
    <property type="entry name" value="AMINOALKYLPHOSPHONATE N-ACETYLTRANSFERASE-RELATED"/>
    <property type="match status" value="1"/>
</dbReference>
<dbReference type="Pfam" id="PF00583">
    <property type="entry name" value="Acetyltransf_1"/>
    <property type="match status" value="1"/>
</dbReference>
<keyword evidence="2" id="KW-0012">Acyltransferase</keyword>
<dbReference type="eggNOG" id="COG0456">
    <property type="taxonomic scope" value="Bacteria"/>
</dbReference>
<sequence length="240" mass="25413" precursor="true">MNATGTNVGAVASAPAAIAAPGGYVASLDAARPADAASEPASVDLTTVEQGPIEVETRRIRADEALLLRSLRLLALTDAPRAFSGCVGDELTVPASGWDRRAIDCATRQDDYVAIVSRYGTPCGLARAYAPATEAYRRELAAMWIAPWARGIGAGDALVEAAVAWSREVGAREVTLWVNLDNAAARRLYERHGFAVDGEPSGDPGDERRWLRMTQVLTGVERAGGAARDGAPDAVARERW</sequence>
<feature type="domain" description="N-acetyltransferase" evidence="3">
    <location>
        <begin position="55"/>
        <end position="218"/>
    </location>
</feature>
<dbReference type="Gene3D" id="3.40.630.30">
    <property type="match status" value="1"/>
</dbReference>
<dbReference type="SUPFAM" id="SSF55729">
    <property type="entry name" value="Acyl-CoA N-acyltransferases (Nat)"/>
    <property type="match status" value="1"/>
</dbReference>
<dbReference type="InParanoid" id="E3J227"/>
<evidence type="ECO:0000259" key="3">
    <source>
        <dbReference type="PROSITE" id="PS51186"/>
    </source>
</evidence>
<dbReference type="CDD" id="cd04301">
    <property type="entry name" value="NAT_SF"/>
    <property type="match status" value="1"/>
</dbReference>
<evidence type="ECO:0000256" key="2">
    <source>
        <dbReference type="ARBA" id="ARBA00023315"/>
    </source>
</evidence>
<dbReference type="PANTHER" id="PTHR43877">
    <property type="entry name" value="AMINOALKYLPHOSPHONATE N-ACETYLTRANSFERASE-RELATED-RELATED"/>
    <property type="match status" value="1"/>
</dbReference>
<dbReference type="HOGENOM" id="CLU_013985_19_3_11"/>
<evidence type="ECO:0000313" key="5">
    <source>
        <dbReference type="Proteomes" id="UP000002484"/>
    </source>
</evidence>
<proteinExistence type="predicted"/>
<keyword evidence="5" id="KW-1185">Reference proteome</keyword>
<keyword evidence="1 4" id="KW-0808">Transferase</keyword>
<dbReference type="PROSITE" id="PS51186">
    <property type="entry name" value="GNAT"/>
    <property type="match status" value="1"/>
</dbReference>
<dbReference type="RefSeq" id="WP_013427250.1">
    <property type="nucleotide sequence ID" value="NC_014666.1"/>
</dbReference>
<evidence type="ECO:0000256" key="1">
    <source>
        <dbReference type="ARBA" id="ARBA00022679"/>
    </source>
</evidence>
<dbReference type="GO" id="GO:0016747">
    <property type="term" value="F:acyltransferase activity, transferring groups other than amino-acyl groups"/>
    <property type="evidence" value="ECO:0007669"/>
    <property type="project" value="InterPro"/>
</dbReference>
<gene>
    <name evidence="4" type="ordered locus">FraEuI1c_6148</name>
</gene>
<dbReference type="InterPro" id="IPR016181">
    <property type="entry name" value="Acyl_CoA_acyltransferase"/>
</dbReference>
<dbReference type="InterPro" id="IPR050832">
    <property type="entry name" value="Bact_Acetyltransf"/>
</dbReference>
<dbReference type="InterPro" id="IPR000182">
    <property type="entry name" value="GNAT_dom"/>
</dbReference>
<dbReference type="OrthoDB" id="9799092at2"/>
<dbReference type="Proteomes" id="UP000002484">
    <property type="component" value="Chromosome"/>
</dbReference>
<reference evidence="4 5" key="1">
    <citation type="submission" date="2010-10" db="EMBL/GenBank/DDBJ databases">
        <title>Complete sequence of Frankia sp. EuI1c.</title>
        <authorList>
            <consortium name="US DOE Joint Genome Institute"/>
            <person name="Lucas S."/>
            <person name="Copeland A."/>
            <person name="Lapidus A."/>
            <person name="Cheng J.-F."/>
            <person name="Bruce D."/>
            <person name="Goodwin L."/>
            <person name="Pitluck S."/>
            <person name="Chertkov O."/>
            <person name="Detter J.C."/>
            <person name="Han C."/>
            <person name="Tapia R."/>
            <person name="Land M."/>
            <person name="Hauser L."/>
            <person name="Jeffries C."/>
            <person name="Kyrpides N."/>
            <person name="Ivanova N."/>
            <person name="Mikhailova N."/>
            <person name="Beauchemin N."/>
            <person name="Sen A."/>
            <person name="Sur S.A."/>
            <person name="Gtari M."/>
            <person name="Wall L."/>
            <person name="Tisa L."/>
            <person name="Woyke T."/>
        </authorList>
    </citation>
    <scope>NUCLEOTIDE SEQUENCE [LARGE SCALE GENOMIC DNA]</scope>
    <source>
        <strain evidence="5">DSM 45817 / CECT 9037 / EuI1c</strain>
    </source>
</reference>
<name>E3J227_PSEI1</name>
<dbReference type="KEGG" id="fri:FraEuI1c_6148"/>
<organism evidence="4 5">
    <name type="scientific">Pseudofrankia inefficax (strain DSM 45817 / CECT 9037 / DDB 130130 / EuI1c)</name>
    <name type="common">Frankia inefficax</name>
    <dbReference type="NCBI Taxonomy" id="298654"/>
    <lineage>
        <taxon>Bacteria</taxon>
        <taxon>Bacillati</taxon>
        <taxon>Actinomycetota</taxon>
        <taxon>Actinomycetes</taxon>
        <taxon>Frankiales</taxon>
        <taxon>Frankiaceae</taxon>
        <taxon>Pseudofrankia</taxon>
    </lineage>
</organism>
<evidence type="ECO:0000313" key="4">
    <source>
        <dbReference type="EMBL" id="ADP84132.1"/>
    </source>
</evidence>
<dbReference type="EMBL" id="CP002299">
    <property type="protein sequence ID" value="ADP84132.1"/>
    <property type="molecule type" value="Genomic_DNA"/>
</dbReference>
<dbReference type="AlphaFoldDB" id="E3J227"/>